<proteinExistence type="predicted"/>
<dbReference type="CDD" id="cd07812">
    <property type="entry name" value="SRPBCC"/>
    <property type="match status" value="1"/>
</dbReference>
<comment type="caution">
    <text evidence="1">The sequence shown here is derived from an EMBL/GenBank/DDBJ whole genome shotgun (WGS) entry which is preliminary data.</text>
</comment>
<dbReference type="InterPro" id="IPR023393">
    <property type="entry name" value="START-like_dom_sf"/>
</dbReference>
<accession>A0A542EG27</accession>
<dbReference type="AlphaFoldDB" id="A0A542EG27"/>
<evidence type="ECO:0000313" key="1">
    <source>
        <dbReference type="EMBL" id="TQJ14196.1"/>
    </source>
</evidence>
<organism evidence="1 2">
    <name type="scientific">Yimella lutea</name>
    <dbReference type="NCBI Taxonomy" id="587872"/>
    <lineage>
        <taxon>Bacteria</taxon>
        <taxon>Bacillati</taxon>
        <taxon>Actinomycetota</taxon>
        <taxon>Actinomycetes</taxon>
        <taxon>Micrococcales</taxon>
        <taxon>Dermacoccaceae</taxon>
        <taxon>Yimella</taxon>
    </lineage>
</organism>
<gene>
    <name evidence="1" type="ORF">FB459_1643</name>
</gene>
<reference evidence="1 2" key="1">
    <citation type="submission" date="2019-06" db="EMBL/GenBank/DDBJ databases">
        <title>Sequencing the genomes of 1000 actinobacteria strains.</title>
        <authorList>
            <person name="Klenk H.-P."/>
        </authorList>
    </citation>
    <scope>NUCLEOTIDE SEQUENCE [LARGE SCALE GENOMIC DNA]</scope>
    <source>
        <strain evidence="1 2">DSM 19828</strain>
    </source>
</reference>
<protein>
    <submittedName>
        <fullName evidence="1">Uncharacterized protein YndB with AHSA1/START domain</fullName>
    </submittedName>
</protein>
<dbReference type="EMBL" id="VFMO01000001">
    <property type="protein sequence ID" value="TQJ14196.1"/>
    <property type="molecule type" value="Genomic_DNA"/>
</dbReference>
<dbReference type="OrthoDB" id="6624781at2"/>
<dbReference type="RefSeq" id="WP_141928077.1">
    <property type="nucleotide sequence ID" value="NZ_BAABCI010000034.1"/>
</dbReference>
<dbReference type="Gene3D" id="3.30.530.20">
    <property type="match status" value="1"/>
</dbReference>
<keyword evidence="2" id="KW-1185">Reference proteome</keyword>
<name>A0A542EG27_9MICO</name>
<dbReference type="Proteomes" id="UP000320806">
    <property type="component" value="Unassembled WGS sequence"/>
</dbReference>
<sequence>MPANLSTSIDIDAPPARVWAIVSDLKRMAEWSPSTAKVIVRGGEIKHGATMMNINRMGLKVWPTQSKVTAYEPERRIAFKIRENHSTWIYELEPTADGGTRLTETRDVSNDTTKLSKVLIDKVLGGEPTFEAHLMTGMKQTLAKIKSEAETA</sequence>
<evidence type="ECO:0000313" key="2">
    <source>
        <dbReference type="Proteomes" id="UP000320806"/>
    </source>
</evidence>
<dbReference type="SUPFAM" id="SSF55961">
    <property type="entry name" value="Bet v1-like"/>
    <property type="match status" value="1"/>
</dbReference>
<dbReference type="InterPro" id="IPR019587">
    <property type="entry name" value="Polyketide_cyclase/dehydratase"/>
</dbReference>
<dbReference type="Pfam" id="PF10604">
    <property type="entry name" value="Polyketide_cyc2"/>
    <property type="match status" value="1"/>
</dbReference>